<feature type="compositionally biased region" description="Low complexity" evidence="1">
    <location>
        <begin position="200"/>
        <end position="209"/>
    </location>
</feature>
<reference evidence="2" key="2">
    <citation type="submission" date="2021-09" db="EMBL/GenBank/DDBJ databases">
        <authorList>
            <person name="Jia N."/>
            <person name="Wang J."/>
            <person name="Shi W."/>
            <person name="Du L."/>
            <person name="Sun Y."/>
            <person name="Zhan W."/>
            <person name="Jiang J."/>
            <person name="Wang Q."/>
            <person name="Zhang B."/>
            <person name="Ji P."/>
            <person name="Sakyi L.B."/>
            <person name="Cui X."/>
            <person name="Yuan T."/>
            <person name="Jiang B."/>
            <person name="Yang W."/>
            <person name="Lam T.T.-Y."/>
            <person name="Chang Q."/>
            <person name="Ding S."/>
            <person name="Wang X."/>
            <person name="Zhu J."/>
            <person name="Ruan X."/>
            <person name="Zhao L."/>
            <person name="Wei J."/>
            <person name="Que T."/>
            <person name="Du C."/>
            <person name="Cheng J."/>
            <person name="Dai P."/>
            <person name="Han X."/>
            <person name="Huang E."/>
            <person name="Gao Y."/>
            <person name="Liu J."/>
            <person name="Shao H."/>
            <person name="Ye R."/>
            <person name="Li L."/>
            <person name="Wei W."/>
            <person name="Wang X."/>
            <person name="Wang C."/>
            <person name="Huo Q."/>
            <person name="Li W."/>
            <person name="Guo W."/>
            <person name="Chen H."/>
            <person name="Chen S."/>
            <person name="Zhou L."/>
            <person name="Zhou L."/>
            <person name="Ni X."/>
            <person name="Tian J."/>
            <person name="Zhou Y."/>
            <person name="Sheng Y."/>
            <person name="Liu T."/>
            <person name="Pan Y."/>
            <person name="Xia L."/>
            <person name="Li J."/>
            <person name="Zhao F."/>
            <person name="Cao W."/>
        </authorList>
    </citation>
    <scope>NUCLEOTIDE SEQUENCE</scope>
    <source>
        <strain evidence="2">Rmic-2018</strain>
        <tissue evidence="2">Larvae</tissue>
    </source>
</reference>
<protein>
    <submittedName>
        <fullName evidence="2">Uncharacterized protein</fullName>
    </submittedName>
</protein>
<name>A0A9J6EWQ9_RHIMP</name>
<proteinExistence type="predicted"/>
<evidence type="ECO:0000256" key="1">
    <source>
        <dbReference type="SAM" id="MobiDB-lite"/>
    </source>
</evidence>
<evidence type="ECO:0000313" key="2">
    <source>
        <dbReference type="EMBL" id="KAH8038631.1"/>
    </source>
</evidence>
<feature type="region of interest" description="Disordered" evidence="1">
    <location>
        <begin position="226"/>
        <end position="254"/>
    </location>
</feature>
<keyword evidence="3" id="KW-1185">Reference proteome</keyword>
<dbReference type="Proteomes" id="UP000821866">
    <property type="component" value="Chromosome 1"/>
</dbReference>
<evidence type="ECO:0000313" key="3">
    <source>
        <dbReference type="Proteomes" id="UP000821866"/>
    </source>
</evidence>
<comment type="caution">
    <text evidence="2">The sequence shown here is derived from an EMBL/GenBank/DDBJ whole genome shotgun (WGS) entry which is preliminary data.</text>
</comment>
<dbReference type="VEuPathDB" id="VectorBase:LOC119172617"/>
<feature type="region of interest" description="Disordered" evidence="1">
    <location>
        <begin position="190"/>
        <end position="209"/>
    </location>
</feature>
<gene>
    <name evidence="2" type="ORF">HPB51_002755</name>
</gene>
<feature type="region of interest" description="Disordered" evidence="1">
    <location>
        <begin position="338"/>
        <end position="358"/>
    </location>
</feature>
<accession>A0A9J6EWQ9</accession>
<dbReference type="AlphaFoldDB" id="A0A9J6EWQ9"/>
<dbReference type="EMBL" id="JABSTU010000001">
    <property type="protein sequence ID" value="KAH8038631.1"/>
    <property type="molecule type" value="Genomic_DNA"/>
</dbReference>
<reference evidence="2" key="1">
    <citation type="journal article" date="2020" name="Cell">
        <title>Large-Scale Comparative Analyses of Tick Genomes Elucidate Their Genetic Diversity and Vector Capacities.</title>
        <authorList>
            <consortium name="Tick Genome and Microbiome Consortium (TIGMIC)"/>
            <person name="Jia N."/>
            <person name="Wang J."/>
            <person name="Shi W."/>
            <person name="Du L."/>
            <person name="Sun Y."/>
            <person name="Zhan W."/>
            <person name="Jiang J.F."/>
            <person name="Wang Q."/>
            <person name="Zhang B."/>
            <person name="Ji P."/>
            <person name="Bell-Sakyi L."/>
            <person name="Cui X.M."/>
            <person name="Yuan T.T."/>
            <person name="Jiang B.G."/>
            <person name="Yang W.F."/>
            <person name="Lam T.T."/>
            <person name="Chang Q.C."/>
            <person name="Ding S.J."/>
            <person name="Wang X.J."/>
            <person name="Zhu J.G."/>
            <person name="Ruan X.D."/>
            <person name="Zhao L."/>
            <person name="Wei J.T."/>
            <person name="Ye R.Z."/>
            <person name="Que T.C."/>
            <person name="Du C.H."/>
            <person name="Zhou Y.H."/>
            <person name="Cheng J.X."/>
            <person name="Dai P.F."/>
            <person name="Guo W.B."/>
            <person name="Han X.H."/>
            <person name="Huang E.J."/>
            <person name="Li L.F."/>
            <person name="Wei W."/>
            <person name="Gao Y.C."/>
            <person name="Liu J.Z."/>
            <person name="Shao H.Z."/>
            <person name="Wang X."/>
            <person name="Wang C.C."/>
            <person name="Yang T.C."/>
            <person name="Huo Q.B."/>
            <person name="Li W."/>
            <person name="Chen H.Y."/>
            <person name="Chen S.E."/>
            <person name="Zhou L.G."/>
            <person name="Ni X.B."/>
            <person name="Tian J.H."/>
            <person name="Sheng Y."/>
            <person name="Liu T."/>
            <person name="Pan Y.S."/>
            <person name="Xia L.Y."/>
            <person name="Li J."/>
            <person name="Zhao F."/>
            <person name="Cao W.C."/>
        </authorList>
    </citation>
    <scope>NUCLEOTIDE SEQUENCE</scope>
    <source>
        <strain evidence="2">Rmic-2018</strain>
    </source>
</reference>
<sequence length="407" mass="43593">MSPDFSFPLVQIRGSLLLLLTFAIFAQAFGYAPTYRFRFLKSAGRPPKPFKPNPKPPQPTTRFIGPVISFRAALPPVLGLRPMAMPMPMPMPMPIPMVPAPNFIGPNPGGLVAAFVTPAVGAPNTALGFVPGPLVPTPRLVQPVISPHQNFTLLSKHSSGPSVTATVFRAPGGLSATSVQRVEGTSTSLFRESDTAGAKTTTTTSTRKSPPLVRVPVLELLATRRAPQPCASKGELHRSDGFPKGSLDSRSLPPGHQKIRANVLLLLVLGSVTQAPGSAYRFRDPKPGYPPPYFPTSRLMPPPMDPQIFERSMRGEFLPSPIPLSALVHRDGRRLLSTGPVPVGARTSSSGNSLDDQRWHNPMGECRESAVHYVLARYLSSPPDGPSSAPCAPATSSRCCITFPVTR</sequence>
<organism evidence="2 3">
    <name type="scientific">Rhipicephalus microplus</name>
    <name type="common">Cattle tick</name>
    <name type="synonym">Boophilus microplus</name>
    <dbReference type="NCBI Taxonomy" id="6941"/>
    <lineage>
        <taxon>Eukaryota</taxon>
        <taxon>Metazoa</taxon>
        <taxon>Ecdysozoa</taxon>
        <taxon>Arthropoda</taxon>
        <taxon>Chelicerata</taxon>
        <taxon>Arachnida</taxon>
        <taxon>Acari</taxon>
        <taxon>Parasitiformes</taxon>
        <taxon>Ixodida</taxon>
        <taxon>Ixodoidea</taxon>
        <taxon>Ixodidae</taxon>
        <taxon>Rhipicephalinae</taxon>
        <taxon>Rhipicephalus</taxon>
        <taxon>Boophilus</taxon>
    </lineage>
</organism>